<feature type="domain" description="Carbohydrate esterase 2 N-terminal" evidence="3">
    <location>
        <begin position="23"/>
        <end position="115"/>
    </location>
</feature>
<protein>
    <submittedName>
        <fullName evidence="4">Carbohydrate esterase family 2 protein</fullName>
    </submittedName>
</protein>
<dbReference type="PANTHER" id="PTHR37834:SF2">
    <property type="entry name" value="ESTERASE, SGNH HYDROLASE-TYPE"/>
    <property type="match status" value="1"/>
</dbReference>
<dbReference type="OrthoDB" id="426133at2759"/>
<proteinExistence type="predicted"/>
<dbReference type="InterPro" id="IPR040794">
    <property type="entry name" value="CE2_N"/>
</dbReference>
<dbReference type="InterPro" id="IPR052762">
    <property type="entry name" value="PCW_deacetylase/CE"/>
</dbReference>
<dbReference type="GeneID" id="54282877"/>
<feature type="domain" description="SGNH hydrolase-type esterase" evidence="2">
    <location>
        <begin position="131"/>
        <end position="331"/>
    </location>
</feature>
<gene>
    <name evidence="4" type="ORF">BU24DRAFT_401042</name>
</gene>
<evidence type="ECO:0000259" key="2">
    <source>
        <dbReference type="Pfam" id="PF13472"/>
    </source>
</evidence>
<dbReference type="RefSeq" id="XP_033377701.1">
    <property type="nucleotide sequence ID" value="XM_033525480.1"/>
</dbReference>
<reference evidence="4" key="1">
    <citation type="journal article" date="2020" name="Stud. Mycol.">
        <title>101 Dothideomycetes genomes: a test case for predicting lifestyles and emergence of pathogens.</title>
        <authorList>
            <person name="Haridas S."/>
            <person name="Albert R."/>
            <person name="Binder M."/>
            <person name="Bloem J."/>
            <person name="Labutti K."/>
            <person name="Salamov A."/>
            <person name="Andreopoulos B."/>
            <person name="Baker S."/>
            <person name="Barry K."/>
            <person name="Bills G."/>
            <person name="Bluhm B."/>
            <person name="Cannon C."/>
            <person name="Castanera R."/>
            <person name="Culley D."/>
            <person name="Daum C."/>
            <person name="Ezra D."/>
            <person name="Gonzalez J."/>
            <person name="Henrissat B."/>
            <person name="Kuo A."/>
            <person name="Liang C."/>
            <person name="Lipzen A."/>
            <person name="Lutzoni F."/>
            <person name="Magnuson J."/>
            <person name="Mondo S."/>
            <person name="Nolan M."/>
            <person name="Ohm R."/>
            <person name="Pangilinan J."/>
            <person name="Park H.-J."/>
            <person name="Ramirez L."/>
            <person name="Alfaro M."/>
            <person name="Sun H."/>
            <person name="Tritt A."/>
            <person name="Yoshinaga Y."/>
            <person name="Zwiers L.-H."/>
            <person name="Turgeon B."/>
            <person name="Goodwin S."/>
            <person name="Spatafora J."/>
            <person name="Crous P."/>
            <person name="Grigoriev I."/>
        </authorList>
    </citation>
    <scope>NUCLEOTIDE SEQUENCE</scope>
    <source>
        <strain evidence="4">CBS 175.79</strain>
    </source>
</reference>
<dbReference type="EMBL" id="ML978078">
    <property type="protein sequence ID" value="KAF2009362.1"/>
    <property type="molecule type" value="Genomic_DNA"/>
</dbReference>
<dbReference type="InterPro" id="IPR036514">
    <property type="entry name" value="SGNH_hydro_sf"/>
</dbReference>
<dbReference type="SUPFAM" id="SSF52266">
    <property type="entry name" value="SGNH hydrolase"/>
    <property type="match status" value="1"/>
</dbReference>
<keyword evidence="1" id="KW-0732">Signal</keyword>
<dbReference type="Pfam" id="PF13472">
    <property type="entry name" value="Lipase_GDSL_2"/>
    <property type="match status" value="1"/>
</dbReference>
<evidence type="ECO:0000259" key="3">
    <source>
        <dbReference type="Pfam" id="PF17996"/>
    </source>
</evidence>
<sequence>MVCTTTIITFLATLSHAQAIRFLGRVNPTTKELTWPGTGVSFTFTGTSAVVTLGAVSGTSSFNLRVDGGEPTLISDLSSKKISTTGLAQGNHTVVLRKRSETGFGTVTIGNITVDGSFGPDAIPKRKIEIIGDSITVGYGLDGTLPCTDSAIVQNNPKTYGALAADALGADYSVVAWSGKGVTRNYASGQPDDSPIMPQLWTRHGANDADNSYTFPATATPDAVVINLGTNDFSYLNVRPALNATFFTDAFIDFVGNIRGHYPDAEYFLVTSPMLNDNYPSAEDAQKTTHRKSLESVITHFNSTKFHLVDWPSQGSDVGCDYHPNEATHAAGAKLLVDAIKGALNW</sequence>
<evidence type="ECO:0000256" key="1">
    <source>
        <dbReference type="SAM" id="SignalP"/>
    </source>
</evidence>
<accession>A0A6A5X8T2</accession>
<keyword evidence="5" id="KW-1185">Reference proteome</keyword>
<dbReference type="CDD" id="cd01831">
    <property type="entry name" value="Endoglucanase_E_like"/>
    <property type="match status" value="1"/>
</dbReference>
<evidence type="ECO:0000313" key="5">
    <source>
        <dbReference type="Proteomes" id="UP000799778"/>
    </source>
</evidence>
<dbReference type="InterPro" id="IPR037461">
    <property type="entry name" value="CtCE2-like_dom"/>
</dbReference>
<name>A0A6A5X8T2_9PLEO</name>
<dbReference type="Pfam" id="PF17996">
    <property type="entry name" value="CE2_N"/>
    <property type="match status" value="1"/>
</dbReference>
<dbReference type="InterPro" id="IPR013830">
    <property type="entry name" value="SGNH_hydro"/>
</dbReference>
<dbReference type="Gene3D" id="3.40.50.1110">
    <property type="entry name" value="SGNH hydrolase"/>
    <property type="match status" value="1"/>
</dbReference>
<feature type="signal peptide" evidence="1">
    <location>
        <begin position="1"/>
        <end position="19"/>
    </location>
</feature>
<dbReference type="Proteomes" id="UP000799778">
    <property type="component" value="Unassembled WGS sequence"/>
</dbReference>
<evidence type="ECO:0000313" key="4">
    <source>
        <dbReference type="EMBL" id="KAF2009362.1"/>
    </source>
</evidence>
<organism evidence="4 5">
    <name type="scientific">Aaosphaeria arxii CBS 175.79</name>
    <dbReference type="NCBI Taxonomy" id="1450172"/>
    <lineage>
        <taxon>Eukaryota</taxon>
        <taxon>Fungi</taxon>
        <taxon>Dikarya</taxon>
        <taxon>Ascomycota</taxon>
        <taxon>Pezizomycotina</taxon>
        <taxon>Dothideomycetes</taxon>
        <taxon>Pleosporomycetidae</taxon>
        <taxon>Pleosporales</taxon>
        <taxon>Pleosporales incertae sedis</taxon>
        <taxon>Aaosphaeria</taxon>
    </lineage>
</organism>
<dbReference type="Gene3D" id="2.60.120.260">
    <property type="entry name" value="Galactose-binding domain-like"/>
    <property type="match status" value="1"/>
</dbReference>
<dbReference type="PANTHER" id="PTHR37834">
    <property type="entry name" value="GDSL-LIKE LIPASE/ACYLHYDROLASE DOMAIN PROTEIN (AFU_ORTHOLOGUE AFUA_2G00620)"/>
    <property type="match status" value="1"/>
</dbReference>
<dbReference type="GO" id="GO:0052689">
    <property type="term" value="F:carboxylic ester hydrolase activity"/>
    <property type="evidence" value="ECO:0007669"/>
    <property type="project" value="InterPro"/>
</dbReference>
<dbReference type="AlphaFoldDB" id="A0A6A5X8T2"/>
<feature type="chain" id="PRO_5025535090" evidence="1">
    <location>
        <begin position="20"/>
        <end position="346"/>
    </location>
</feature>